<dbReference type="AlphaFoldDB" id="A0A5N5WVJ5"/>
<keyword evidence="2" id="KW-1185">Reference proteome</keyword>
<dbReference type="Proteomes" id="UP000326565">
    <property type="component" value="Unassembled WGS sequence"/>
</dbReference>
<organism evidence="1 2">
    <name type="scientific">Aspergillus leporis</name>
    <dbReference type="NCBI Taxonomy" id="41062"/>
    <lineage>
        <taxon>Eukaryota</taxon>
        <taxon>Fungi</taxon>
        <taxon>Dikarya</taxon>
        <taxon>Ascomycota</taxon>
        <taxon>Pezizomycotina</taxon>
        <taxon>Eurotiomycetes</taxon>
        <taxon>Eurotiomycetidae</taxon>
        <taxon>Eurotiales</taxon>
        <taxon>Aspergillaceae</taxon>
        <taxon>Aspergillus</taxon>
        <taxon>Aspergillus subgen. Circumdati</taxon>
    </lineage>
</organism>
<protein>
    <submittedName>
        <fullName evidence="1">Uncharacterized protein</fullName>
    </submittedName>
</protein>
<reference evidence="1 2" key="1">
    <citation type="submission" date="2019-04" db="EMBL/GenBank/DDBJ databases">
        <title>Friends and foes A comparative genomics study of 23 Aspergillus species from section Flavi.</title>
        <authorList>
            <consortium name="DOE Joint Genome Institute"/>
            <person name="Kjaerbolling I."/>
            <person name="Vesth T."/>
            <person name="Frisvad J.C."/>
            <person name="Nybo J.L."/>
            <person name="Theobald S."/>
            <person name="Kildgaard S."/>
            <person name="Isbrandt T."/>
            <person name="Kuo A."/>
            <person name="Sato A."/>
            <person name="Lyhne E.K."/>
            <person name="Kogle M.E."/>
            <person name="Wiebenga A."/>
            <person name="Kun R.S."/>
            <person name="Lubbers R.J."/>
            <person name="Makela M.R."/>
            <person name="Barry K."/>
            <person name="Chovatia M."/>
            <person name="Clum A."/>
            <person name="Daum C."/>
            <person name="Haridas S."/>
            <person name="He G."/>
            <person name="LaButti K."/>
            <person name="Lipzen A."/>
            <person name="Mondo S."/>
            <person name="Riley R."/>
            <person name="Salamov A."/>
            <person name="Simmons B.A."/>
            <person name="Magnuson J.K."/>
            <person name="Henrissat B."/>
            <person name="Mortensen U.H."/>
            <person name="Larsen T.O."/>
            <person name="Devries R.P."/>
            <person name="Grigoriev I.V."/>
            <person name="Machida M."/>
            <person name="Baker S.E."/>
            <person name="Andersen M.R."/>
        </authorList>
    </citation>
    <scope>NUCLEOTIDE SEQUENCE [LARGE SCALE GENOMIC DNA]</scope>
    <source>
        <strain evidence="1 2">CBS 151.66</strain>
    </source>
</reference>
<name>A0A5N5WVJ5_9EURO</name>
<proteinExistence type="predicted"/>
<evidence type="ECO:0000313" key="1">
    <source>
        <dbReference type="EMBL" id="KAB8072309.1"/>
    </source>
</evidence>
<dbReference type="OrthoDB" id="3886018at2759"/>
<evidence type="ECO:0000313" key="2">
    <source>
        <dbReference type="Proteomes" id="UP000326565"/>
    </source>
</evidence>
<dbReference type="EMBL" id="ML732250">
    <property type="protein sequence ID" value="KAB8072309.1"/>
    <property type="molecule type" value="Genomic_DNA"/>
</dbReference>
<gene>
    <name evidence="1" type="ORF">BDV29DRAFT_158655</name>
</gene>
<sequence length="191" mass="21501">MANNMDKGIGPKLIIIKKATTLGSVRNMGPHGLTASGDFFDYSQNLVLGMELVPHGSPSSAITKRFRGKDFTTGVVNLYGCTSVIIVSDNTLYLSHFWEARSSIDEHEPGKWDHVTKRFEEDVLETVKERKRFNKNEHVEGIILTPANQGSTNAQYQAQADRIRETFEDVIPGIHVKDITYKESKGYWPCR</sequence>
<accession>A0A5N5WVJ5</accession>